<organism evidence="2 3">
    <name type="scientific">Providencia stuartii (strain MRSN 2154)</name>
    <dbReference type="NCBI Taxonomy" id="1157951"/>
    <lineage>
        <taxon>Bacteria</taxon>
        <taxon>Pseudomonadati</taxon>
        <taxon>Pseudomonadota</taxon>
        <taxon>Gammaproteobacteria</taxon>
        <taxon>Enterobacterales</taxon>
        <taxon>Morganellaceae</taxon>
        <taxon>Providencia</taxon>
    </lineage>
</organism>
<evidence type="ECO:0000313" key="3">
    <source>
        <dbReference type="Proteomes" id="UP000005012"/>
    </source>
</evidence>
<evidence type="ECO:0000256" key="1">
    <source>
        <dbReference type="SAM" id="MobiDB-lite"/>
    </source>
</evidence>
<accession>A0A140NLA5</accession>
<dbReference type="HOGENOM" id="CLU_2882401_0_0_6"/>
<sequence length="63" mass="7104">MNSPKNRQVKPPAKPRKSTVKQKKSLMQKGVSANARKSIVVINQGRVIKKNQRIASLEIKIRP</sequence>
<dbReference type="EMBL" id="CP003488">
    <property type="protein sequence ID" value="AFH93691.1"/>
    <property type="molecule type" value="Genomic_DNA"/>
</dbReference>
<reference evidence="2 3" key="1">
    <citation type="journal article" date="2012" name="J. Bacteriol.">
        <title>Complete Genome Sequence of Providencia stuartii Clinical Isolate MRSN 2154.</title>
        <authorList>
            <person name="Clifford R.J."/>
            <person name="Hang J."/>
            <person name="Riley M.C."/>
            <person name="Onmus-Leone F."/>
            <person name="Kuschner R.A."/>
            <person name="Lesho E.P."/>
            <person name="Waterman P.E."/>
        </authorList>
    </citation>
    <scope>NUCLEOTIDE SEQUENCE [LARGE SCALE GENOMIC DNA]</scope>
    <source>
        <strain evidence="2 3">MRSN 2154</strain>
    </source>
</reference>
<dbReference type="KEGG" id="psi:S70_09155"/>
<dbReference type="Proteomes" id="UP000005012">
    <property type="component" value="Chromosome"/>
</dbReference>
<evidence type="ECO:0000313" key="2">
    <source>
        <dbReference type="EMBL" id="AFH93691.1"/>
    </source>
</evidence>
<protein>
    <submittedName>
        <fullName evidence="2">Uncharacterized protein</fullName>
    </submittedName>
</protein>
<gene>
    <name evidence="2" type="ordered locus">S70_09155</name>
</gene>
<feature type="compositionally biased region" description="Basic residues" evidence="1">
    <location>
        <begin position="13"/>
        <end position="26"/>
    </location>
</feature>
<reference evidence="3" key="2">
    <citation type="submission" date="2012-04" db="EMBL/GenBank/DDBJ databases">
        <title>Complete genome sequence of Providencia stuartii clinical isolate MRSN 2154.</title>
        <authorList>
            <person name="Clifford R.J."/>
            <person name="Hang J."/>
            <person name="Riley M.C."/>
            <person name="Onmus-Leone F."/>
            <person name="Kuschner R.A."/>
            <person name="Lesho E.P."/>
            <person name="Waterman P.E."/>
        </authorList>
    </citation>
    <scope>NUCLEOTIDE SEQUENCE [LARGE SCALE GENOMIC DNA]</scope>
    <source>
        <strain evidence="3">MRSN 2154</strain>
    </source>
</reference>
<feature type="region of interest" description="Disordered" evidence="1">
    <location>
        <begin position="1"/>
        <end position="33"/>
    </location>
</feature>
<proteinExistence type="predicted"/>
<name>A0A140NLA5_PROSM</name>
<dbReference type="AlphaFoldDB" id="A0A140NLA5"/>